<accession>A0ABQ5KRR9</accession>
<dbReference type="Pfam" id="PF02625">
    <property type="entry name" value="XdhC_CoxI"/>
    <property type="match status" value="1"/>
</dbReference>
<dbReference type="EMBL" id="BQXS01010935">
    <property type="protein sequence ID" value="GKT35168.1"/>
    <property type="molecule type" value="Genomic_DNA"/>
</dbReference>
<dbReference type="InterPro" id="IPR036291">
    <property type="entry name" value="NAD(P)-bd_dom_sf"/>
</dbReference>
<proteinExistence type="predicted"/>
<evidence type="ECO:0000259" key="1">
    <source>
        <dbReference type="Pfam" id="PF02625"/>
    </source>
</evidence>
<dbReference type="Pfam" id="PF13478">
    <property type="entry name" value="XdhC_C"/>
    <property type="match status" value="1"/>
</dbReference>
<keyword evidence="4" id="KW-1185">Reference proteome</keyword>
<dbReference type="PANTHER" id="PTHR30388">
    <property type="entry name" value="ALDEHYDE OXIDOREDUCTASE MOLYBDENUM COFACTOR ASSEMBLY PROTEIN"/>
    <property type="match status" value="1"/>
</dbReference>
<evidence type="ECO:0000259" key="2">
    <source>
        <dbReference type="Pfam" id="PF13478"/>
    </source>
</evidence>
<dbReference type="Proteomes" id="UP001057375">
    <property type="component" value="Unassembled WGS sequence"/>
</dbReference>
<dbReference type="InterPro" id="IPR003777">
    <property type="entry name" value="XdhC_CoxI"/>
</dbReference>
<dbReference type="PANTHER" id="PTHR30388:SF6">
    <property type="entry name" value="XANTHINE DEHYDROGENASE SUBUNIT A-RELATED"/>
    <property type="match status" value="1"/>
</dbReference>
<organism evidence="3 4">
    <name type="scientific">Aduncisulcus paluster</name>
    <dbReference type="NCBI Taxonomy" id="2918883"/>
    <lineage>
        <taxon>Eukaryota</taxon>
        <taxon>Metamonada</taxon>
        <taxon>Carpediemonas-like organisms</taxon>
        <taxon>Aduncisulcus</taxon>
    </lineage>
</organism>
<sequence>MTTPLDEALHFLEHCWEERKPVVQVVPITSTGSVPCPVSARMAVSIDKVSGTIGGGAVEAEAIKEARDMIKHFLSMSSPIGEDKPHEKVKLKTFILRDEVVSNSGMTCGGGLRVMLEMNTSESVSVIKSIISHRKANRSVVDCIKVDKGSFKHILISLPAITSEAKIDVLPEVVSHVEKLLLGTEPAKTCIITATGGTFYVCAPVLSSPTLFVLGSGHVGQAVARIAPLSGFKVHIFDDREDMLISAKKKAMNAMGRGFGEKPITSSPSPSILESQTHDDNIITLHCVDMKSDDTHSFFGGQQEALLDHLCSYIIIVTRGHFYDLKSLRILAKAAAKYGKLPRYIGMIGSSRKIKMVRDALVVDIEKLKKEKETVKIAEYTQKILDLMKAPIGLPIGGSTPGEIAVSIVGEVIFKRTEGKKI</sequence>
<dbReference type="SUPFAM" id="SSF51735">
    <property type="entry name" value="NAD(P)-binding Rossmann-fold domains"/>
    <property type="match status" value="1"/>
</dbReference>
<name>A0ABQ5KRR9_9EUKA</name>
<comment type="caution">
    <text evidence="3">The sequence shown here is derived from an EMBL/GenBank/DDBJ whole genome shotgun (WGS) entry which is preliminary data.</text>
</comment>
<gene>
    <name evidence="3" type="ORF">ADUPG1_008382</name>
</gene>
<dbReference type="Gene3D" id="3.40.50.720">
    <property type="entry name" value="NAD(P)-binding Rossmann-like Domain"/>
    <property type="match status" value="1"/>
</dbReference>
<evidence type="ECO:0000313" key="4">
    <source>
        <dbReference type="Proteomes" id="UP001057375"/>
    </source>
</evidence>
<evidence type="ECO:0000313" key="3">
    <source>
        <dbReference type="EMBL" id="GKT35168.1"/>
    </source>
</evidence>
<dbReference type="InterPro" id="IPR027051">
    <property type="entry name" value="XdhC_Rossmann_dom"/>
</dbReference>
<feature type="domain" description="XdhC Rossmann" evidence="2">
    <location>
        <begin position="211"/>
        <end position="412"/>
    </location>
</feature>
<reference evidence="3" key="1">
    <citation type="submission" date="2022-03" db="EMBL/GenBank/DDBJ databases">
        <title>Draft genome sequence of Aduncisulcus paluster, a free-living microaerophilic Fornicata.</title>
        <authorList>
            <person name="Yuyama I."/>
            <person name="Kume K."/>
            <person name="Tamura T."/>
            <person name="Inagaki Y."/>
            <person name="Hashimoto T."/>
        </authorList>
    </citation>
    <scope>NUCLEOTIDE SEQUENCE</scope>
    <source>
        <strain evidence="3">NY0171</strain>
    </source>
</reference>
<feature type="domain" description="XdhC- CoxI" evidence="1">
    <location>
        <begin position="15"/>
        <end position="71"/>
    </location>
</feature>
<dbReference type="InterPro" id="IPR052698">
    <property type="entry name" value="MoCofactor_Util/Proc"/>
</dbReference>
<protein>
    <submittedName>
        <fullName evidence="3">XdhC family protein</fullName>
    </submittedName>
</protein>